<dbReference type="PANTHER" id="PTHR44329">
    <property type="entry name" value="SERINE/THREONINE-PROTEIN KINASE TNNI3K-RELATED"/>
    <property type="match status" value="1"/>
</dbReference>
<keyword evidence="4" id="KW-1185">Reference proteome</keyword>
<dbReference type="Pfam" id="PF00069">
    <property type="entry name" value="Pkinase"/>
    <property type="match status" value="1"/>
</dbReference>
<feature type="region of interest" description="Disordered" evidence="1">
    <location>
        <begin position="26"/>
        <end position="51"/>
    </location>
</feature>
<dbReference type="CDD" id="cd00180">
    <property type="entry name" value="PKc"/>
    <property type="match status" value="1"/>
</dbReference>
<reference evidence="3 4" key="1">
    <citation type="journal article" date="2018" name="IMA Fungus">
        <title>IMA Genome-F 9: Draft genome sequence of Annulohypoxylon stygium, Aspergillus mulundensis, Berkeleyomyces basicola (syn. Thielaviopsis basicola), Ceratocystis smalleyi, two Cercospora beticola strains, Coleophoma cylindrospora, Fusarium fracticaudum, Phialophora cf. hyalina, and Morchella septimelata.</title>
        <authorList>
            <person name="Wingfield B.D."/>
            <person name="Bills G.F."/>
            <person name="Dong Y."/>
            <person name="Huang W."/>
            <person name="Nel W.J."/>
            <person name="Swalarsk-Parry B.S."/>
            <person name="Vaghefi N."/>
            <person name="Wilken P.M."/>
            <person name="An Z."/>
            <person name="de Beer Z.W."/>
            <person name="De Vos L."/>
            <person name="Chen L."/>
            <person name="Duong T.A."/>
            <person name="Gao Y."/>
            <person name="Hammerbacher A."/>
            <person name="Kikkert J.R."/>
            <person name="Li Y."/>
            <person name="Li H."/>
            <person name="Li K."/>
            <person name="Li Q."/>
            <person name="Liu X."/>
            <person name="Ma X."/>
            <person name="Naidoo K."/>
            <person name="Pethybridge S.J."/>
            <person name="Sun J."/>
            <person name="Steenkamp E.T."/>
            <person name="van der Nest M.A."/>
            <person name="van Wyk S."/>
            <person name="Wingfield M.J."/>
            <person name="Xiong C."/>
            <person name="Yue Q."/>
            <person name="Zhang X."/>
        </authorList>
    </citation>
    <scope>NUCLEOTIDE SEQUENCE [LARGE SCALE GENOMIC DNA]</scope>
    <source>
        <strain evidence="3 4">BP 5553</strain>
    </source>
</reference>
<feature type="region of interest" description="Disordered" evidence="1">
    <location>
        <begin position="649"/>
        <end position="687"/>
    </location>
</feature>
<evidence type="ECO:0000313" key="4">
    <source>
        <dbReference type="Proteomes" id="UP000254866"/>
    </source>
</evidence>
<evidence type="ECO:0000259" key="2">
    <source>
        <dbReference type="PROSITE" id="PS50011"/>
    </source>
</evidence>
<dbReference type="Proteomes" id="UP000254866">
    <property type="component" value="Unassembled WGS sequence"/>
</dbReference>
<accession>A0A370TTL3</accession>
<dbReference type="OrthoDB" id="635774at2759"/>
<dbReference type="GeneID" id="43596058"/>
<name>A0A370TTL3_9HELO</name>
<dbReference type="RefSeq" id="XP_031871525.1">
    <property type="nucleotide sequence ID" value="XM_032011832.1"/>
</dbReference>
<feature type="compositionally biased region" description="Low complexity" evidence="1">
    <location>
        <begin position="803"/>
        <end position="831"/>
    </location>
</feature>
<evidence type="ECO:0000256" key="1">
    <source>
        <dbReference type="SAM" id="MobiDB-lite"/>
    </source>
</evidence>
<comment type="caution">
    <text evidence="3">The sequence shown here is derived from an EMBL/GenBank/DDBJ whole genome shotgun (WGS) entry which is preliminary data.</text>
</comment>
<dbReference type="SUPFAM" id="SSF56112">
    <property type="entry name" value="Protein kinase-like (PK-like)"/>
    <property type="match status" value="1"/>
</dbReference>
<dbReference type="InterPro" id="IPR011009">
    <property type="entry name" value="Kinase-like_dom_sf"/>
</dbReference>
<feature type="compositionally biased region" description="Low complexity" evidence="1">
    <location>
        <begin position="658"/>
        <end position="671"/>
    </location>
</feature>
<dbReference type="EMBL" id="NPIC01000002">
    <property type="protein sequence ID" value="RDL38869.1"/>
    <property type="molecule type" value="Genomic_DNA"/>
</dbReference>
<dbReference type="STRING" id="2656787.A0A370TTL3"/>
<feature type="compositionally biased region" description="Basic and acidic residues" evidence="1">
    <location>
        <begin position="790"/>
        <end position="801"/>
    </location>
</feature>
<feature type="domain" description="Protein kinase" evidence="2">
    <location>
        <begin position="307"/>
        <end position="545"/>
    </location>
</feature>
<proteinExistence type="predicted"/>
<feature type="region of interest" description="Disordered" evidence="1">
    <location>
        <begin position="1"/>
        <end position="20"/>
    </location>
</feature>
<organism evidence="3 4">
    <name type="scientific">Venustampulla echinocandica</name>
    <dbReference type="NCBI Taxonomy" id="2656787"/>
    <lineage>
        <taxon>Eukaryota</taxon>
        <taxon>Fungi</taxon>
        <taxon>Dikarya</taxon>
        <taxon>Ascomycota</taxon>
        <taxon>Pezizomycotina</taxon>
        <taxon>Leotiomycetes</taxon>
        <taxon>Helotiales</taxon>
        <taxon>Pleuroascaceae</taxon>
        <taxon>Venustampulla</taxon>
    </lineage>
</organism>
<gene>
    <name evidence="3" type="ORF">BP5553_03209</name>
</gene>
<feature type="region of interest" description="Disordered" evidence="1">
    <location>
        <begin position="750"/>
        <end position="861"/>
    </location>
</feature>
<sequence>MTQAEKPPREGTAAFPEHKMPWSWKRLFGKEDHHNHHHPPLPPPLQEDTTRPGIGIARRISRKVVPGIPRQGTFKRQQSELRDRLVPVIPNPDERRTVSVDRRLNGSARDSSIALAGSPRLSAPELLETTDTIEAVLDNGVKPPPETKLEEVQEYVDVSKDVSAVETQSISTEAFDEMILEELEKKWILNLSMHFRDKSKREKFFVTFAETPTHWRRVTVSLDYRNAPEGSLEEELLRTKFQRDKSARIYEAIRESLPDIQFYDTVTNLKLQTENERLHVHVVEDVSEIISYPPVRAINHLGCRRIREDELVFDSHLSGFVYKVRVNGQVFIKKEIPGPDTVDEFLYEINALHQLSGSRSVIQFGGVVLDNRGEFVKGLLISFAEQGALIDVIYDGDGKLPWERRERWAREIVQGLAEIHEAGFVQGDFTLSNIVIDEYDRAKIIDINRRGCPVGWEPPEVRDLIDSNQRISMYIGVKSDLYQLGMVMFALATQHDEPETQRPLNLACFPPEIPDYFLDICHRCLDDDPRRRLQASALLTLFPEMEDRFDEGPSQPVPIVVDAQHMDEKPYTNGNHPCSFGVHSPPYSSLGIDRSINVYDYAVTDVSDDTEFYPRRGRSPPAPQRFEKAGTVMPFSEVSISFLEAHIPPPEVSIPLPESSTTSEILETTETPGRHTSGAGDPVEITPTMASGSVEQDIRGEHPTGLAASNARFNSLDSGRHTPSNSEPLEEILTAAASCRERCYESQHIEPVISNPESEKRDPLHDIPATTSHQEALPIPATLPNDYDGQEQRPIEQEATKMETISTSIPTPIPTEYTPIPETQQEPRPTAAAPPEPSSLSSSTGDLVGVGGGAHFPGTTDPDLFEIPPALTSLDDDDDLMNDMRKHTHTYDDRIILDDVVVALDGL</sequence>
<dbReference type="PROSITE" id="PS50011">
    <property type="entry name" value="PROTEIN_KINASE_DOM"/>
    <property type="match status" value="1"/>
</dbReference>
<keyword evidence="3" id="KW-0808">Transferase</keyword>
<dbReference type="InterPro" id="IPR051681">
    <property type="entry name" value="Ser/Thr_Kinases-Pseudokinases"/>
</dbReference>
<dbReference type="AlphaFoldDB" id="A0A370TTL3"/>
<evidence type="ECO:0000313" key="3">
    <source>
        <dbReference type="EMBL" id="RDL38869.1"/>
    </source>
</evidence>
<dbReference type="GO" id="GO:0004674">
    <property type="term" value="F:protein serine/threonine kinase activity"/>
    <property type="evidence" value="ECO:0007669"/>
    <property type="project" value="TreeGrafter"/>
</dbReference>
<feature type="compositionally biased region" description="Low complexity" evidence="1">
    <location>
        <begin position="838"/>
        <end position="847"/>
    </location>
</feature>
<dbReference type="GO" id="GO:0005524">
    <property type="term" value="F:ATP binding"/>
    <property type="evidence" value="ECO:0007669"/>
    <property type="project" value="InterPro"/>
</dbReference>
<dbReference type="InterPro" id="IPR000719">
    <property type="entry name" value="Prot_kinase_dom"/>
</dbReference>
<protein>
    <submittedName>
        <fullName evidence="3">Protein kinase-like (PK-like)</fullName>
    </submittedName>
</protein>
<dbReference type="Gene3D" id="1.10.510.10">
    <property type="entry name" value="Transferase(Phosphotransferase) domain 1"/>
    <property type="match status" value="1"/>
</dbReference>
<keyword evidence="3" id="KW-0418">Kinase</keyword>